<evidence type="ECO:0000256" key="2">
    <source>
        <dbReference type="SAM" id="Phobius"/>
    </source>
</evidence>
<sequence length="863" mass="97586" precursor="true">MNKIIKNRKGATFVTVVIVVTVLVLLGSVLLDAVMTNLVLTKRHMNIDFAYYAGESAIENWFSVIESNIDKIASDYTGEVEPSDNVSRERLANHIVDQIKEKALLKDLWVDIANKSDSLIATSPVDTSAQVKFVDLILEKTYWENSLGDYIEIYLGIKSKSSFSLPNTAYSTSNKEVYAVKPFKVKCPTRNYLESAIWSVGDFYINGNGLGKTAVVKGDVFTFGSYAKDVHEMDQQLFGGIYALNKGILYVYGNAYSRSFVRTGPYAKENDNSEIRVFKDIIAQCIQVFGDSDRIIGLRNAYTFDDIEVNGEDSFIAINGSYFGLTEGERYHDESSAIVNSALIHSLARRGSISFNSSDMSPAFKSRIVINGDVIVGGSTMKIDTETNFTLGPIENASLAYNKLNELAQYQLHNDWRPGDGIYNYHRDLRNAAKAGDISGILNQFQVWNMVDPFKPTEISDWINKINFERQSKDNFGNYDKLPDKIKGCWLYEIVGNDRVYKIPIIIIDDPEDLDVVGYSSDFFVKSQYCLDNIYDGEKIKYDKNTWIYVDDEIEIELEGDEGTKTITIYDYLFGNKVEGFTGKLDEISNDLENKVNRFVSRKYSPDAWEVNNKIEEFHNILEALEDKASEASDEHIMYIENGYSAISTIKDIKDLYNDIYGIPDIYEVCRESRERVTGDNYEDDNEYYVIANADPNLHLQISGTFNGIIVTAGKVYLKDNASVYGSIIAAGYGEYVEVTKDDGNVVEKFFPKANAVSKSELAQLDNGEFAAVIISNEEGIDSEPYVDFFLGISGDKDVYEKEYLLNVVKYAVYKNSYFLPESLDLEDNPEDQERALMYLNRAARVNLLEKFNKLGINLYDIF</sequence>
<dbReference type="STRING" id="720554.Clocl_1398"/>
<dbReference type="AlphaFoldDB" id="G8M173"/>
<keyword evidence="2" id="KW-1133">Transmembrane helix</keyword>
<dbReference type="KEGG" id="ccl:Clocl_1398"/>
<evidence type="ECO:0000313" key="4">
    <source>
        <dbReference type="Proteomes" id="UP000005435"/>
    </source>
</evidence>
<reference evidence="4" key="1">
    <citation type="submission" date="2011-12" db="EMBL/GenBank/DDBJ databases">
        <title>Complete sequence of Clostridium clariflavum DSM 19732.</title>
        <authorList>
            <consortium name="US DOE Joint Genome Institute"/>
            <person name="Lucas S."/>
            <person name="Han J."/>
            <person name="Lapidus A."/>
            <person name="Cheng J.-F."/>
            <person name="Goodwin L."/>
            <person name="Pitluck S."/>
            <person name="Peters L."/>
            <person name="Teshima H."/>
            <person name="Detter J.C."/>
            <person name="Han C."/>
            <person name="Tapia R."/>
            <person name="Land M."/>
            <person name="Hauser L."/>
            <person name="Kyrpides N."/>
            <person name="Ivanova N."/>
            <person name="Pagani I."/>
            <person name="Kitzmiller T."/>
            <person name="Lynd L."/>
            <person name="Izquierdo J."/>
            <person name="Woyke T."/>
        </authorList>
    </citation>
    <scope>NUCLEOTIDE SEQUENCE [LARGE SCALE GENOMIC DNA]</scope>
    <source>
        <strain evidence="4">DSM 19732 / NBRC 101661 / EBR45</strain>
    </source>
</reference>
<evidence type="ECO:0000313" key="3">
    <source>
        <dbReference type="EMBL" id="AEV68049.1"/>
    </source>
</evidence>
<dbReference type="HOGENOM" id="CLU_374174_0_0_9"/>
<dbReference type="OrthoDB" id="2080925at2"/>
<accession>G8M173</accession>
<evidence type="ECO:0000256" key="1">
    <source>
        <dbReference type="SAM" id="Coils"/>
    </source>
</evidence>
<keyword evidence="2" id="KW-0472">Membrane</keyword>
<organism evidence="3 4">
    <name type="scientific">Acetivibrio clariflavus (strain DSM 19732 / NBRC 101661 / EBR45)</name>
    <name type="common">Clostridium clariflavum</name>
    <dbReference type="NCBI Taxonomy" id="720554"/>
    <lineage>
        <taxon>Bacteria</taxon>
        <taxon>Bacillati</taxon>
        <taxon>Bacillota</taxon>
        <taxon>Clostridia</taxon>
        <taxon>Eubacteriales</taxon>
        <taxon>Oscillospiraceae</taxon>
        <taxon>Acetivibrio</taxon>
    </lineage>
</organism>
<dbReference type="eggNOG" id="ENOG5033I7X">
    <property type="taxonomic scope" value="Bacteria"/>
</dbReference>
<dbReference type="EMBL" id="CP003065">
    <property type="protein sequence ID" value="AEV68049.1"/>
    <property type="molecule type" value="Genomic_DNA"/>
</dbReference>
<dbReference type="RefSeq" id="WP_014254663.1">
    <property type="nucleotide sequence ID" value="NC_016627.1"/>
</dbReference>
<keyword evidence="4" id="KW-1185">Reference proteome</keyword>
<gene>
    <name evidence="3" type="ordered locus">Clocl_1398</name>
</gene>
<reference evidence="3 4" key="2">
    <citation type="journal article" date="2012" name="Stand. Genomic Sci.">
        <title>Complete Genome Sequence of Clostridium clariflavum DSM 19732.</title>
        <authorList>
            <person name="Izquierdo J.A."/>
            <person name="Goodwin L."/>
            <person name="Davenport K.W."/>
            <person name="Teshima H."/>
            <person name="Bruce D."/>
            <person name="Detter C."/>
            <person name="Tapia R."/>
            <person name="Han S."/>
            <person name="Land M."/>
            <person name="Hauser L."/>
            <person name="Jeffries C.D."/>
            <person name="Han J."/>
            <person name="Pitluck S."/>
            <person name="Nolan M."/>
            <person name="Chen A."/>
            <person name="Huntemann M."/>
            <person name="Mavromatis K."/>
            <person name="Mikhailova N."/>
            <person name="Liolios K."/>
            <person name="Woyke T."/>
            <person name="Lynd L.R."/>
        </authorList>
    </citation>
    <scope>NUCLEOTIDE SEQUENCE [LARGE SCALE GENOMIC DNA]</scope>
    <source>
        <strain evidence="4">DSM 19732 / NBRC 101661 / EBR45</strain>
    </source>
</reference>
<proteinExistence type="predicted"/>
<name>G8M173_ACECE</name>
<feature type="coiled-coil region" evidence="1">
    <location>
        <begin position="608"/>
        <end position="642"/>
    </location>
</feature>
<protein>
    <submittedName>
        <fullName evidence="3">Uncharacterized protein</fullName>
    </submittedName>
</protein>
<dbReference type="Proteomes" id="UP000005435">
    <property type="component" value="Chromosome"/>
</dbReference>
<feature type="transmembrane region" description="Helical" evidence="2">
    <location>
        <begin position="12"/>
        <end position="35"/>
    </location>
</feature>
<keyword evidence="2" id="KW-0812">Transmembrane</keyword>
<keyword evidence="1" id="KW-0175">Coiled coil</keyword>